<comment type="caution">
    <text evidence="2">The sequence shown here is derived from an EMBL/GenBank/DDBJ whole genome shotgun (WGS) entry which is preliminary data.</text>
</comment>
<protein>
    <submittedName>
        <fullName evidence="2">Uncharacterized protein</fullName>
    </submittedName>
</protein>
<organism evidence="2 3">
    <name type="scientific">Curtobacterium citreum</name>
    <dbReference type="NCBI Taxonomy" id="2036"/>
    <lineage>
        <taxon>Bacteria</taxon>
        <taxon>Bacillati</taxon>
        <taxon>Actinomycetota</taxon>
        <taxon>Actinomycetes</taxon>
        <taxon>Micrococcales</taxon>
        <taxon>Microbacteriaceae</taxon>
        <taxon>Curtobacterium</taxon>
    </lineage>
</organism>
<dbReference type="Proteomes" id="UP001370299">
    <property type="component" value="Unassembled WGS sequence"/>
</dbReference>
<evidence type="ECO:0000256" key="1">
    <source>
        <dbReference type="SAM" id="MobiDB-lite"/>
    </source>
</evidence>
<accession>A0ABU8Y589</accession>
<dbReference type="EMBL" id="JBBLYY010000004">
    <property type="protein sequence ID" value="MEK0169993.1"/>
    <property type="molecule type" value="Genomic_DNA"/>
</dbReference>
<evidence type="ECO:0000313" key="2">
    <source>
        <dbReference type="EMBL" id="MEK0169993.1"/>
    </source>
</evidence>
<feature type="region of interest" description="Disordered" evidence="1">
    <location>
        <begin position="1"/>
        <end position="24"/>
    </location>
</feature>
<gene>
    <name evidence="2" type="ORF">WMN62_00760</name>
</gene>
<evidence type="ECO:0000313" key="3">
    <source>
        <dbReference type="Proteomes" id="UP001370299"/>
    </source>
</evidence>
<keyword evidence="3" id="KW-1185">Reference proteome</keyword>
<reference evidence="2 3" key="1">
    <citation type="submission" date="2024-03" db="EMBL/GenBank/DDBJ databases">
        <title>Whole genomes of four grape xylem sap localized bacterial endophytes.</title>
        <authorList>
            <person name="Kumar G."/>
            <person name="Savka M.A."/>
        </authorList>
    </citation>
    <scope>NUCLEOTIDE SEQUENCE [LARGE SCALE GENOMIC DNA]</scope>
    <source>
        <strain evidence="2 3">RIT_GXS8</strain>
    </source>
</reference>
<dbReference type="RefSeq" id="WP_340195643.1">
    <property type="nucleotide sequence ID" value="NZ_JBBKAP010000004.1"/>
</dbReference>
<proteinExistence type="predicted"/>
<name>A0ABU8Y589_9MICO</name>
<sequence>MELTYSDFRNRLPRSHTRPNYLGETLGPRASQNQFVEPNVQVVRESSGARIGLISAPAAVGKSFLARQLSADNNALYWDLASFSLGSNFFVGTAVSAYQPEGYPSFLQELRAGERLLVLDAADEALVRAGRENYVAAITNLADITSESSSMSVIILGRSDTIDDTAAVLSAHGVATNMYSVSYFTEDQSYAFVKYKAEQLGNPAIKEFTPFMRGFFGAVSEALGASSFEGARAFLGYAPVLDALAAYYADEINPIKFLEAVKRAGDRQHVWELLHRIVQEVLTREQGKFARNFSGETSGRKWQFGFDAFTPEAQLTYLLDTSEARQAVAFSQDGESDWYAELEDQLELQLKEHPFLKSEVSARGPNPLNNFANAAFRDYALARVFSDESLLPHALLEGYWRSPELNPTPILAGLIFAGLFDYSRGLPPAAFGIIHDSHAAENEDGGSPFLITSADLDNDGNATGISVHRIEGRAKDSKAVSVRLDDRSPSLYRRTARAIIDLQGLHLRAGDGFADFLIGPTVFIACDSFDSFVSDIRVRANGIAGGVTLWINNIGGSTKRLDCIPADSLQVKGDRNSIPHPWFRFASSATAGISPQIVENDLAMEVRRAVMWFTKPSMFGGGLRYPVGAVDALVGKRRVSAEFIAYLNHRQLLERAGDEYVMSLPVQTGSIVRNDLADPELRAFLFDFGRWKSGPTAS</sequence>